<reference evidence="1 2" key="1">
    <citation type="submission" date="2019-09" db="EMBL/GenBank/DDBJ databases">
        <title>H2 Metabolism Revealed by Metagenomic Analysis in Subglacial Sediment of East Antarctica.</title>
        <authorList>
            <person name="Yang Z."/>
            <person name="Zhang Y."/>
            <person name="Lv Y."/>
            <person name="Yan W."/>
            <person name="Xiao X."/>
            <person name="Sun B."/>
            <person name="Ma H."/>
        </authorList>
    </citation>
    <scope>NUCLEOTIDE SEQUENCE [LARGE SCALE GENOMIC DNA]</scope>
    <source>
        <strain evidence="1">Bin2_2</strain>
    </source>
</reference>
<name>A0A7C9TAF9_9PROT</name>
<gene>
    <name evidence="1" type="ORF">GZ085_10200</name>
</gene>
<dbReference type="AlphaFoldDB" id="A0A7C9TAF9"/>
<evidence type="ECO:0000313" key="2">
    <source>
        <dbReference type="Proteomes" id="UP000483432"/>
    </source>
</evidence>
<comment type="caution">
    <text evidence="1">The sequence shown here is derived from an EMBL/GenBank/DDBJ whole genome shotgun (WGS) entry which is preliminary data.</text>
</comment>
<dbReference type="Proteomes" id="UP000483432">
    <property type="component" value="Unassembled WGS sequence"/>
</dbReference>
<accession>A0A7C9TAF9</accession>
<proteinExistence type="predicted"/>
<evidence type="ECO:0000313" key="1">
    <source>
        <dbReference type="EMBL" id="NDP48742.1"/>
    </source>
</evidence>
<sequence>MTAMQTPEVPSMMASRVFSEELHQIREVHIETESILQSLAALLNDVPCASCANVCCKEVLCRESIESDFLRFVLGARVDDYSLSDGWYVPGSGCRLSYGRPLVCYEYFCERFDTQAVDSLKQLSRAFKKVYCNVFAGQHILVVDDISRISKNKLRIVLGRLEGLRDQANRALREALLGQLAKRSSRSEVDSPYVAGTVPSQA</sequence>
<protein>
    <submittedName>
        <fullName evidence="1">Uncharacterized protein</fullName>
    </submittedName>
</protein>
<dbReference type="EMBL" id="JAAFGW010000154">
    <property type="protein sequence ID" value="NDP48742.1"/>
    <property type="molecule type" value="Genomic_DNA"/>
</dbReference>
<organism evidence="1 2">
    <name type="scientific">Sulfuriferula multivorans</name>
    <dbReference type="NCBI Taxonomy" id="1559896"/>
    <lineage>
        <taxon>Bacteria</taxon>
        <taxon>Pseudomonadati</taxon>
        <taxon>Pseudomonadota</taxon>
        <taxon>Betaproteobacteria</taxon>
        <taxon>Nitrosomonadales</taxon>
        <taxon>Sulfuricellaceae</taxon>
        <taxon>Sulfuriferula</taxon>
    </lineage>
</organism>